<evidence type="ECO:0000256" key="6">
    <source>
        <dbReference type="ARBA" id="ARBA00022741"/>
    </source>
</evidence>
<keyword evidence="4 12" id="KW-0808">Transferase</keyword>
<evidence type="ECO:0000256" key="4">
    <source>
        <dbReference type="ARBA" id="ARBA00022679"/>
    </source>
</evidence>
<feature type="domain" description="Thymidylate kinase-like" evidence="13">
    <location>
        <begin position="10"/>
        <end position="202"/>
    </location>
</feature>
<dbReference type="GO" id="GO:0005829">
    <property type="term" value="C:cytosol"/>
    <property type="evidence" value="ECO:0007669"/>
    <property type="project" value="TreeGrafter"/>
</dbReference>
<dbReference type="GO" id="GO:0006233">
    <property type="term" value="P:dTDP biosynthetic process"/>
    <property type="evidence" value="ECO:0007669"/>
    <property type="project" value="InterPro"/>
</dbReference>
<dbReference type="Proteomes" id="UP000528945">
    <property type="component" value="Unassembled WGS sequence"/>
</dbReference>
<dbReference type="PROSITE" id="PS01331">
    <property type="entry name" value="THYMIDYLATE_KINASE"/>
    <property type="match status" value="1"/>
</dbReference>
<dbReference type="Pfam" id="PF02223">
    <property type="entry name" value="Thymidylate_kin"/>
    <property type="match status" value="1"/>
</dbReference>
<keyword evidence="6 12" id="KW-0547">Nucleotide-binding</keyword>
<keyword evidence="8 12" id="KW-0067">ATP-binding</keyword>
<evidence type="ECO:0000256" key="9">
    <source>
        <dbReference type="ARBA" id="ARBA00029962"/>
    </source>
</evidence>
<dbReference type="NCBIfam" id="TIGR00041">
    <property type="entry name" value="DTMP_kinase"/>
    <property type="match status" value="1"/>
</dbReference>
<dbReference type="FunFam" id="3.40.50.300:FF:000225">
    <property type="entry name" value="Thymidylate kinase"/>
    <property type="match status" value="1"/>
</dbReference>
<dbReference type="GO" id="GO:0004798">
    <property type="term" value="F:dTMP kinase activity"/>
    <property type="evidence" value="ECO:0007669"/>
    <property type="project" value="UniProtKB-UniRule"/>
</dbReference>
<protein>
    <recommendedName>
        <fullName evidence="3 12">Thymidylate kinase</fullName>
        <ecNumber evidence="2 12">2.7.4.9</ecNumber>
    </recommendedName>
    <alternativeName>
        <fullName evidence="9 12">dTMP kinase</fullName>
    </alternativeName>
</protein>
<dbReference type="RefSeq" id="WP_147034790.1">
    <property type="nucleotide sequence ID" value="NZ_JACIDB010000001.1"/>
</dbReference>
<dbReference type="PANTHER" id="PTHR10344:SF4">
    <property type="entry name" value="UMP-CMP KINASE 2, MITOCHONDRIAL"/>
    <property type="match status" value="1"/>
</dbReference>
<dbReference type="InterPro" id="IPR039430">
    <property type="entry name" value="Thymidylate_kin-like_dom"/>
</dbReference>
<evidence type="ECO:0000256" key="10">
    <source>
        <dbReference type="ARBA" id="ARBA00048743"/>
    </source>
</evidence>
<sequence>MTPRGAFIAVEGVDGSGKSGVVRALVAALQAAGHDVVATREPGGTPQGEALRGLLLAGDDAAWEPRAELLLMTAARVQHAAHVIRPGVAAGRIVVSDRYAGSTLAYQGAGRGMDEALIRGLHATMLDDLWPDLTVVLDLDPAIGLTRSRKRLSDEAIDEGRFESLALPFHQRIRASFLAQAATAPDRHAIIDADDTPEAVRETAWHAVRDFLARGAART</sequence>
<comment type="function">
    <text evidence="11 12">Phosphorylation of dTMP to form dTDP in both de novo and salvage pathways of dTTP synthesis.</text>
</comment>
<evidence type="ECO:0000256" key="7">
    <source>
        <dbReference type="ARBA" id="ARBA00022777"/>
    </source>
</evidence>
<dbReference type="GO" id="GO:0006227">
    <property type="term" value="P:dUDP biosynthetic process"/>
    <property type="evidence" value="ECO:0007669"/>
    <property type="project" value="TreeGrafter"/>
</dbReference>
<feature type="binding site" evidence="12">
    <location>
        <begin position="12"/>
        <end position="19"/>
    </location>
    <ligand>
        <name>ATP</name>
        <dbReference type="ChEBI" id="CHEBI:30616"/>
    </ligand>
</feature>
<dbReference type="Gene3D" id="3.40.50.300">
    <property type="entry name" value="P-loop containing nucleotide triphosphate hydrolases"/>
    <property type="match status" value="1"/>
</dbReference>
<keyword evidence="15" id="KW-1185">Reference proteome</keyword>
<dbReference type="EC" id="2.7.4.9" evidence="2 12"/>
<dbReference type="CDD" id="cd01672">
    <property type="entry name" value="TMPK"/>
    <property type="match status" value="1"/>
</dbReference>
<dbReference type="EMBL" id="JACIDB010000001">
    <property type="protein sequence ID" value="MBB3874324.1"/>
    <property type="molecule type" value="Genomic_DNA"/>
</dbReference>
<accession>A0AAW3TRV0</accession>
<keyword evidence="5 12" id="KW-0545">Nucleotide biosynthesis</keyword>
<gene>
    <name evidence="12" type="primary">tmk</name>
    <name evidence="14" type="ORF">GGR47_000540</name>
</gene>
<name>A0AAW3TRV0_9SPHN</name>
<dbReference type="InterPro" id="IPR018095">
    <property type="entry name" value="Thymidylate_kin_CS"/>
</dbReference>
<evidence type="ECO:0000256" key="2">
    <source>
        <dbReference type="ARBA" id="ARBA00012980"/>
    </source>
</evidence>
<proteinExistence type="inferred from homology"/>
<dbReference type="HAMAP" id="MF_00165">
    <property type="entry name" value="Thymidylate_kinase"/>
    <property type="match status" value="1"/>
</dbReference>
<evidence type="ECO:0000313" key="15">
    <source>
        <dbReference type="Proteomes" id="UP000528945"/>
    </source>
</evidence>
<reference evidence="14 15" key="1">
    <citation type="submission" date="2020-08" db="EMBL/GenBank/DDBJ databases">
        <title>Genomic Encyclopedia of Type Strains, Phase IV (KMG-IV): sequencing the most valuable type-strain genomes for metagenomic binning, comparative biology and taxonomic classification.</title>
        <authorList>
            <person name="Goeker M."/>
        </authorList>
    </citation>
    <scope>NUCLEOTIDE SEQUENCE [LARGE SCALE GENOMIC DNA]</scope>
    <source>
        <strain evidence="14 15">DSM 15581</strain>
    </source>
</reference>
<dbReference type="SUPFAM" id="SSF52540">
    <property type="entry name" value="P-loop containing nucleoside triphosphate hydrolases"/>
    <property type="match status" value="1"/>
</dbReference>
<dbReference type="GO" id="GO:0006235">
    <property type="term" value="P:dTTP biosynthetic process"/>
    <property type="evidence" value="ECO:0007669"/>
    <property type="project" value="UniProtKB-UniRule"/>
</dbReference>
<dbReference type="PANTHER" id="PTHR10344">
    <property type="entry name" value="THYMIDYLATE KINASE"/>
    <property type="match status" value="1"/>
</dbReference>
<evidence type="ECO:0000256" key="12">
    <source>
        <dbReference type="HAMAP-Rule" id="MF_00165"/>
    </source>
</evidence>
<evidence type="ECO:0000313" key="14">
    <source>
        <dbReference type="EMBL" id="MBB3874324.1"/>
    </source>
</evidence>
<dbReference type="GO" id="GO:0005524">
    <property type="term" value="F:ATP binding"/>
    <property type="evidence" value="ECO:0007669"/>
    <property type="project" value="UniProtKB-UniRule"/>
</dbReference>
<comment type="catalytic activity">
    <reaction evidence="10 12">
        <text>dTMP + ATP = dTDP + ADP</text>
        <dbReference type="Rhea" id="RHEA:13517"/>
        <dbReference type="ChEBI" id="CHEBI:30616"/>
        <dbReference type="ChEBI" id="CHEBI:58369"/>
        <dbReference type="ChEBI" id="CHEBI:63528"/>
        <dbReference type="ChEBI" id="CHEBI:456216"/>
        <dbReference type="EC" id="2.7.4.9"/>
    </reaction>
</comment>
<evidence type="ECO:0000256" key="1">
    <source>
        <dbReference type="ARBA" id="ARBA00009776"/>
    </source>
</evidence>
<dbReference type="AlphaFoldDB" id="A0AAW3TRV0"/>
<organism evidence="14 15">
    <name type="scientific">Sphingomonas aquatilis</name>
    <dbReference type="NCBI Taxonomy" id="93063"/>
    <lineage>
        <taxon>Bacteria</taxon>
        <taxon>Pseudomonadati</taxon>
        <taxon>Pseudomonadota</taxon>
        <taxon>Alphaproteobacteria</taxon>
        <taxon>Sphingomonadales</taxon>
        <taxon>Sphingomonadaceae</taxon>
        <taxon>Sphingomonas</taxon>
    </lineage>
</organism>
<evidence type="ECO:0000256" key="8">
    <source>
        <dbReference type="ARBA" id="ARBA00022840"/>
    </source>
</evidence>
<evidence type="ECO:0000256" key="11">
    <source>
        <dbReference type="ARBA" id="ARBA00057735"/>
    </source>
</evidence>
<keyword evidence="7 12" id="KW-0418">Kinase</keyword>
<evidence type="ECO:0000256" key="5">
    <source>
        <dbReference type="ARBA" id="ARBA00022727"/>
    </source>
</evidence>
<dbReference type="InterPro" id="IPR027417">
    <property type="entry name" value="P-loop_NTPase"/>
</dbReference>
<comment type="caution">
    <text evidence="14">The sequence shown here is derived from an EMBL/GenBank/DDBJ whole genome shotgun (WGS) entry which is preliminary data.</text>
</comment>
<evidence type="ECO:0000259" key="13">
    <source>
        <dbReference type="Pfam" id="PF02223"/>
    </source>
</evidence>
<evidence type="ECO:0000256" key="3">
    <source>
        <dbReference type="ARBA" id="ARBA00017144"/>
    </source>
</evidence>
<comment type="similarity">
    <text evidence="1 12">Belongs to the thymidylate kinase family.</text>
</comment>
<dbReference type="InterPro" id="IPR018094">
    <property type="entry name" value="Thymidylate_kinase"/>
</dbReference>